<name>B9L2N6_THERP</name>
<dbReference type="RefSeq" id="WP_015922387.1">
    <property type="nucleotide sequence ID" value="NC_011959.1"/>
</dbReference>
<dbReference type="EMBL" id="CP001275">
    <property type="protein sequence ID" value="ACM04505.1"/>
    <property type="molecule type" value="Genomic_DNA"/>
</dbReference>
<organism evidence="1 2">
    <name type="scientific">Thermomicrobium roseum (strain ATCC 27502 / DSM 5159 / P-2)</name>
    <dbReference type="NCBI Taxonomy" id="309801"/>
    <lineage>
        <taxon>Bacteria</taxon>
        <taxon>Pseudomonadati</taxon>
        <taxon>Thermomicrobiota</taxon>
        <taxon>Thermomicrobia</taxon>
        <taxon>Thermomicrobiales</taxon>
        <taxon>Thermomicrobiaceae</taxon>
        <taxon>Thermomicrobium</taxon>
    </lineage>
</organism>
<dbReference type="HOGENOM" id="CLU_2958457_0_0_0"/>
<accession>B9L2N6</accession>
<evidence type="ECO:0000313" key="1">
    <source>
        <dbReference type="EMBL" id="ACM04505.1"/>
    </source>
</evidence>
<dbReference type="STRING" id="309801.trd_1440"/>
<dbReference type="KEGG" id="tro:trd_1440"/>
<dbReference type="OrthoDB" id="166806at2"/>
<dbReference type="AlphaFoldDB" id="B9L2N6"/>
<sequence length="61" mass="6968">MRTLERLLRILQRESAPVSDPTFATYYSSLVSQVGSGVPTIEEARRDFEPVRRVIDRAFIA</sequence>
<protein>
    <submittedName>
        <fullName evidence="1">Uncharacterized protein</fullName>
    </submittedName>
</protein>
<dbReference type="Proteomes" id="UP000000447">
    <property type="component" value="Chromosome"/>
</dbReference>
<reference evidence="1 2" key="1">
    <citation type="journal article" date="2009" name="PLoS ONE">
        <title>Complete genome sequence of the aerobic CO-oxidizing thermophile Thermomicrobium roseum.</title>
        <authorList>
            <person name="Wu D."/>
            <person name="Raymond J."/>
            <person name="Wu M."/>
            <person name="Chatterji S."/>
            <person name="Ren Q."/>
            <person name="Graham J.E."/>
            <person name="Bryant D.A."/>
            <person name="Robb F."/>
            <person name="Colman A."/>
            <person name="Tallon L.J."/>
            <person name="Badger J.H."/>
            <person name="Madupu R."/>
            <person name="Ward N.L."/>
            <person name="Eisen J.A."/>
        </authorList>
    </citation>
    <scope>NUCLEOTIDE SEQUENCE [LARGE SCALE GENOMIC DNA]</scope>
    <source>
        <strain evidence="2">ATCC 27502 / DSM 5159 / P-2</strain>
    </source>
</reference>
<gene>
    <name evidence="1" type="ordered locus">trd_1440</name>
</gene>
<keyword evidence="2" id="KW-1185">Reference proteome</keyword>
<proteinExistence type="predicted"/>
<evidence type="ECO:0000313" key="2">
    <source>
        <dbReference type="Proteomes" id="UP000000447"/>
    </source>
</evidence>